<feature type="compositionally biased region" description="Low complexity" evidence="1">
    <location>
        <begin position="319"/>
        <end position="335"/>
    </location>
</feature>
<protein>
    <submittedName>
        <fullName evidence="3">Lipolytic protein G-D-S-L family</fullName>
    </submittedName>
</protein>
<reference evidence="3 4" key="1">
    <citation type="submission" date="2015-03" db="EMBL/GenBank/DDBJ databases">
        <title>Genome sequencing of Methylobacterium variabile DSM 16961.</title>
        <authorList>
            <person name="Chaudhry V."/>
            <person name="Patil P.B."/>
        </authorList>
    </citation>
    <scope>NUCLEOTIDE SEQUENCE [LARGE SCALE GENOMIC DNA]</scope>
    <source>
        <strain evidence="3 4">DSM 16961</strain>
    </source>
</reference>
<dbReference type="InterPro" id="IPR051532">
    <property type="entry name" value="Ester_Hydrolysis_Enzymes"/>
</dbReference>
<dbReference type="SUPFAM" id="SSF52266">
    <property type="entry name" value="SGNH hydrolase"/>
    <property type="match status" value="1"/>
</dbReference>
<dbReference type="AlphaFoldDB" id="A0A0J6SGN7"/>
<dbReference type="Proteomes" id="UP000035955">
    <property type="component" value="Unassembled WGS sequence"/>
</dbReference>
<accession>A0A0J6SGN7</accession>
<evidence type="ECO:0000256" key="1">
    <source>
        <dbReference type="SAM" id="MobiDB-lite"/>
    </source>
</evidence>
<dbReference type="InterPro" id="IPR013830">
    <property type="entry name" value="SGNH_hydro"/>
</dbReference>
<feature type="region of interest" description="Disordered" evidence="1">
    <location>
        <begin position="319"/>
        <end position="343"/>
    </location>
</feature>
<dbReference type="PATRIC" id="fig|298794.3.peg.1125"/>
<dbReference type="GO" id="GO:0016788">
    <property type="term" value="F:hydrolase activity, acting on ester bonds"/>
    <property type="evidence" value="ECO:0007669"/>
    <property type="project" value="UniProtKB-ARBA"/>
</dbReference>
<dbReference type="EMBL" id="LABY01000135">
    <property type="protein sequence ID" value="KMO34405.1"/>
    <property type="molecule type" value="Genomic_DNA"/>
</dbReference>
<proteinExistence type="predicted"/>
<dbReference type="Pfam" id="PF13472">
    <property type="entry name" value="Lipase_GDSL_2"/>
    <property type="match status" value="1"/>
</dbReference>
<comment type="caution">
    <text evidence="3">The sequence shown here is derived from an EMBL/GenBank/DDBJ whole genome shotgun (WGS) entry which is preliminary data.</text>
</comment>
<sequence>MTPAADRGTPAARAATTAGPGPRTVPLASGDGPDLAAVPGRRGRPAVSIVQIGDSHTAADLFTGTARQILQERFGAGGVGYLAAGRPHPGVRSTGLAPSASTGWTYDGIQRSAQPDAFGLSGYTARTAREGETLSFGRETPVPYGSIEIEARTGPGAGSVAVEIDGVPVLSASLAADDAAPRILEVRPPSGHAAFRQMTIRTLEAKPVAISAVGIFRRGSGLTYSAVGVPGATVDLLGRYPERTLADGLRRLAPDIVVLAFGTNEGFDANLDPAAYEARYTAAIRAIRRAVPKARLVMIGPPQAERAAPACRPAEGRACPAPGAAAEPRAGSGRPDACPGRPPQLDGVRAVQRRLAEAERIPFFDWWAIMPAGCGASRWADADPPLMAKDRVHFTRAGYRVGGQAFARFLEPEVRALLRGDDAVSHH</sequence>
<dbReference type="Gene3D" id="3.40.50.1110">
    <property type="entry name" value="SGNH hydrolase"/>
    <property type="match status" value="1"/>
</dbReference>
<dbReference type="InterPro" id="IPR036514">
    <property type="entry name" value="SGNH_hydro_sf"/>
</dbReference>
<organism evidence="3 4">
    <name type="scientific">Methylobacterium variabile</name>
    <dbReference type="NCBI Taxonomy" id="298794"/>
    <lineage>
        <taxon>Bacteria</taxon>
        <taxon>Pseudomonadati</taxon>
        <taxon>Pseudomonadota</taxon>
        <taxon>Alphaproteobacteria</taxon>
        <taxon>Hyphomicrobiales</taxon>
        <taxon>Methylobacteriaceae</taxon>
        <taxon>Methylobacterium</taxon>
    </lineage>
</organism>
<evidence type="ECO:0000259" key="2">
    <source>
        <dbReference type="Pfam" id="PF13472"/>
    </source>
</evidence>
<keyword evidence="4" id="KW-1185">Reference proteome</keyword>
<name>A0A0J6SGN7_9HYPH</name>
<dbReference type="Gene3D" id="2.60.120.1360">
    <property type="match status" value="1"/>
</dbReference>
<dbReference type="PANTHER" id="PTHR30383">
    <property type="entry name" value="THIOESTERASE 1/PROTEASE 1/LYSOPHOSPHOLIPASE L1"/>
    <property type="match status" value="1"/>
</dbReference>
<feature type="region of interest" description="Disordered" evidence="1">
    <location>
        <begin position="1"/>
        <end position="33"/>
    </location>
</feature>
<feature type="domain" description="SGNH hydrolase-type esterase" evidence="2">
    <location>
        <begin position="222"/>
        <end position="401"/>
    </location>
</feature>
<feature type="compositionally biased region" description="Low complexity" evidence="1">
    <location>
        <begin position="1"/>
        <end position="24"/>
    </location>
</feature>
<evidence type="ECO:0000313" key="4">
    <source>
        <dbReference type="Proteomes" id="UP000035955"/>
    </source>
</evidence>
<gene>
    <name evidence="3" type="ORF">VQ02_19165</name>
</gene>
<evidence type="ECO:0000313" key="3">
    <source>
        <dbReference type="EMBL" id="KMO34405.1"/>
    </source>
</evidence>
<dbReference type="PANTHER" id="PTHR30383:SF29">
    <property type="entry name" value="SGNH HYDROLASE-TYPE ESTERASE DOMAIN-CONTAINING PROTEIN"/>
    <property type="match status" value="1"/>
</dbReference>